<sequence>MNAAILRQILGGAQSPDPATRNAAEEQLKQSFLTDPATHLTLLGNELADEAAPSIQTRQLAGLLLKNCMTSKDHAQAVKLANDWMGLDPQARTQIKSCSVQSLGSSHKDVRLASAQVISKIATIELPKRDATGCSQWEDLMPALLQWVVQPEASQAGMAKKEAALNTIGYICEEIADLETDCLQAKSNEILTAVVAGMRTEETDQNVKLAAVKALNNALEFASKNFDVDTERNYILQVICEACTHGSDEVKEYAYQCLSRIAELYYEKLPMYIQAILEMTLSAIQKESDAVARQAITFWTTVCDVEYDMLNSDEGESKCKKFIKGAHKFLVPVLLVAMTTQEEDQDADTFNKSTEAAVCLQSIATTINEEILDTVMPWVQTNISQANWRLREAAVMACGCVLEGPAADRLHDFVSRLVETLVLYLNDTQQICKDTSAWTLRQVCQHVPTAINKQVIGRLCETIMQAIPGSEPCTAEHLCTAVMSLAKFVKEQLLELSGDSWPIVPNEFSPVVVALAQCFIATADRPDATEANLRQASYETLNSVIEVADNQTIESFVAPQLLPLLGERLTATFQMQALNVDDANTKSEWQSIYCGTLQVCIGRLPYTFLTVADSSGSTLVDKFMGLFLQVFSMQNTTSAQDALLAIGSVCNQLPDGGFERYMQHFAPLLVQCINAVGDARLSVLAITITADVSRALEGKLAAFSDPIVEALLIVHSNPAVDAEIHQVHDYIKPAIYSCIGDMAMSLGGAMDKYLQYFLQTLQAGVAAAAGMRQRLKEASSEDDDLSYYLSEIDEGLLDGYVGIIQGLKSAEKVVPGALDAFLNPSALDQGCLQLLMGLAEYEDKPDAVLKSAVGLIGDMFENFGTKIKSSHLSNQALQTALKKLVEDGKESDDADTQQTAEWAFKQGNKLQTG</sequence>
<dbReference type="AlphaFoldDB" id="A0A7S0QVI8"/>
<dbReference type="GO" id="GO:0031267">
    <property type="term" value="F:small GTPase binding"/>
    <property type="evidence" value="ECO:0007669"/>
    <property type="project" value="InterPro"/>
</dbReference>
<evidence type="ECO:0000313" key="7">
    <source>
        <dbReference type="EMBL" id="CAD8651545.1"/>
    </source>
</evidence>
<dbReference type="PANTHER" id="PTHR10527">
    <property type="entry name" value="IMPORTIN BETA"/>
    <property type="match status" value="1"/>
</dbReference>
<protein>
    <recommendedName>
        <fullName evidence="6">Importin N-terminal domain-containing protein</fullName>
    </recommendedName>
</protein>
<keyword evidence="4" id="KW-0677">Repeat</keyword>
<reference evidence="7" key="1">
    <citation type="submission" date="2021-01" db="EMBL/GenBank/DDBJ databases">
        <authorList>
            <person name="Corre E."/>
            <person name="Pelletier E."/>
            <person name="Niang G."/>
            <person name="Scheremetjew M."/>
            <person name="Finn R."/>
            <person name="Kale V."/>
            <person name="Holt S."/>
            <person name="Cochrane G."/>
            <person name="Meng A."/>
            <person name="Brown T."/>
            <person name="Cohen L."/>
        </authorList>
    </citation>
    <scope>NUCLEOTIDE SEQUENCE</scope>
    <source>
        <strain evidence="7">CCAP979/52</strain>
    </source>
</reference>
<dbReference type="InterPro" id="IPR040122">
    <property type="entry name" value="Importin_beta"/>
</dbReference>
<name>A0A7S0QVI8_9CRYP</name>
<proteinExistence type="predicted"/>
<accession>A0A7S0QVI8</accession>
<dbReference type="InterPro" id="IPR011989">
    <property type="entry name" value="ARM-like"/>
</dbReference>
<evidence type="ECO:0000256" key="5">
    <source>
        <dbReference type="ARBA" id="ARBA00022927"/>
    </source>
</evidence>
<keyword evidence="5" id="KW-0653">Protein transport</keyword>
<keyword evidence="2" id="KW-0813">Transport</keyword>
<evidence type="ECO:0000256" key="4">
    <source>
        <dbReference type="ARBA" id="ARBA00022737"/>
    </source>
</evidence>
<evidence type="ECO:0000256" key="3">
    <source>
        <dbReference type="ARBA" id="ARBA00022490"/>
    </source>
</evidence>
<dbReference type="PROSITE" id="PS50166">
    <property type="entry name" value="IMPORTIN_B_NT"/>
    <property type="match status" value="1"/>
</dbReference>
<dbReference type="GO" id="GO:0005737">
    <property type="term" value="C:cytoplasm"/>
    <property type="evidence" value="ECO:0007669"/>
    <property type="project" value="UniProtKB-SubCell"/>
</dbReference>
<dbReference type="Pfam" id="PF25574">
    <property type="entry name" value="TPR_IMB1"/>
    <property type="match status" value="1"/>
</dbReference>
<dbReference type="Pfam" id="PF23271">
    <property type="entry name" value="HEAT_GCN1"/>
    <property type="match status" value="1"/>
</dbReference>
<dbReference type="EMBL" id="HBEZ01049473">
    <property type="protein sequence ID" value="CAD8651545.1"/>
    <property type="molecule type" value="Transcribed_RNA"/>
</dbReference>
<dbReference type="Pfam" id="PF03810">
    <property type="entry name" value="IBN_N"/>
    <property type="match status" value="1"/>
</dbReference>
<comment type="subcellular location">
    <subcellularLocation>
        <location evidence="1">Cytoplasm</location>
    </subcellularLocation>
</comment>
<dbReference type="SUPFAM" id="SSF48371">
    <property type="entry name" value="ARM repeat"/>
    <property type="match status" value="1"/>
</dbReference>
<evidence type="ECO:0000256" key="1">
    <source>
        <dbReference type="ARBA" id="ARBA00004496"/>
    </source>
</evidence>
<dbReference type="SMART" id="SM00913">
    <property type="entry name" value="IBN_N"/>
    <property type="match status" value="1"/>
</dbReference>
<dbReference type="InterPro" id="IPR058584">
    <property type="entry name" value="IMB1_TNPO1-like_TPR"/>
</dbReference>
<dbReference type="Gene3D" id="1.25.10.10">
    <property type="entry name" value="Leucine-rich Repeat Variant"/>
    <property type="match status" value="1"/>
</dbReference>
<dbReference type="InterPro" id="IPR057546">
    <property type="entry name" value="HEAT_GCN1"/>
</dbReference>
<keyword evidence="3" id="KW-0963">Cytoplasm</keyword>
<feature type="domain" description="Importin N-terminal" evidence="6">
    <location>
        <begin position="24"/>
        <end position="105"/>
    </location>
</feature>
<evidence type="ECO:0000256" key="2">
    <source>
        <dbReference type="ARBA" id="ARBA00022448"/>
    </source>
</evidence>
<organism evidence="7">
    <name type="scientific">Cryptomonas curvata</name>
    <dbReference type="NCBI Taxonomy" id="233186"/>
    <lineage>
        <taxon>Eukaryota</taxon>
        <taxon>Cryptophyceae</taxon>
        <taxon>Cryptomonadales</taxon>
        <taxon>Cryptomonadaceae</taxon>
        <taxon>Cryptomonas</taxon>
    </lineage>
</organism>
<dbReference type="InterPro" id="IPR016024">
    <property type="entry name" value="ARM-type_fold"/>
</dbReference>
<dbReference type="InterPro" id="IPR001494">
    <property type="entry name" value="Importin-beta_N"/>
</dbReference>
<gene>
    <name evidence="7" type="ORF">CCUR1050_LOCUS27205</name>
</gene>
<evidence type="ECO:0000259" key="6">
    <source>
        <dbReference type="PROSITE" id="PS50166"/>
    </source>
</evidence>
<dbReference type="GO" id="GO:0006606">
    <property type="term" value="P:protein import into nucleus"/>
    <property type="evidence" value="ECO:0007669"/>
    <property type="project" value="InterPro"/>
</dbReference>